<evidence type="ECO:0000256" key="1">
    <source>
        <dbReference type="ARBA" id="ARBA00004496"/>
    </source>
</evidence>
<comment type="subunit">
    <text evidence="11">Homodimer.</text>
</comment>
<keyword evidence="11" id="KW-0862">Zinc</keyword>
<evidence type="ECO:0000256" key="10">
    <source>
        <dbReference type="ARBA" id="ARBA00047364"/>
    </source>
</evidence>
<evidence type="ECO:0000313" key="14">
    <source>
        <dbReference type="Proteomes" id="UP000789941"/>
    </source>
</evidence>
<feature type="binding site" evidence="11">
    <location>
        <position position="333"/>
    </location>
    <ligand>
        <name>ATP</name>
        <dbReference type="ChEBI" id="CHEBI:30616"/>
    </ligand>
</feature>
<evidence type="ECO:0000313" key="13">
    <source>
        <dbReference type="EMBL" id="VVC03032.1"/>
    </source>
</evidence>
<dbReference type="SUPFAM" id="SSF50249">
    <property type="entry name" value="Nucleic acid-binding proteins"/>
    <property type="match status" value="1"/>
</dbReference>
<evidence type="ECO:0000256" key="8">
    <source>
        <dbReference type="ARBA" id="ARBA00022917"/>
    </source>
</evidence>
<dbReference type="Proteomes" id="UP000789941">
    <property type="component" value="Unassembled WGS sequence"/>
</dbReference>
<comment type="caution">
    <text evidence="13">The sequence shown here is derived from an EMBL/GenBank/DDBJ whole genome shotgun (WGS) entry which is preliminary data.</text>
</comment>
<feature type="domain" description="TRNA-binding" evidence="12">
    <location>
        <begin position="567"/>
        <end position="680"/>
    </location>
</feature>
<sequence length="734" mass="83090">MKILITSALPYVNNVPHLGNIIGCVLSADVYARYCRSREYDCLYICGTDEYGTATEIKALEEGVTPKEICDKYYKIHKDIYEWFGIKFDIFGRTSTEKHTKITQDIFTQLHSNGYVVEDEVEQFYDEKADMFLADRYIEGTCPHCNSAGARSDQCDKCGKLLHPGELIDPVSKVTKTKPILRKTKHLFINLPGIEIELAKWIRQTAIQGFWSENSIKIAESWLKEGLKKRAITRDLKWGVKVPLPGYERKVFYVWFDAPIGYISITANLTDQWKEWWLNPKDVRLYQFMGKDNVPFHTVIFPSTLMGTKGPWTLLHHISTTEFLNYEGDKFSKSRKIGVFGDDAMTSGIAPDVWRYYLLANRPEQADTNFVWADFADKNNNELLANIGNLVNRTLVFIKNNFNGKIPDFECDESPTFDSFHSEKIKTITKNLETVKLKQSLHETMGLSSDWNRYFQSKKPWEGVKAPPPPEGGVNFKQNEAKIAIYLLANAVKDLAILIEPHLPATSKEIFNQLNIQPKKWDDLGKLTLNPGHEIGNPKTLFRKIEPKEVETLKARYSGKQAVAEPKFCDLDLEVGQIVSAEKHPNAEKLFVEKVLLGDGERQIVSGLAGHYFPEELVGRKVVVVKNLAPAKLRGVESQGMLLAAEGKEFTPPHEGKATMEVGALEVIFCDKSKVGEKITLKGERSAPKKTITISEVEKVKIVVKNFIVQSEGKQLVSESEELIMKNVKEGDVG</sequence>
<accession>A0A5E4LSP3</accession>
<feature type="short sequence motif" description="'KMSKS' region" evidence="11">
    <location>
        <begin position="330"/>
        <end position="334"/>
    </location>
</feature>
<gene>
    <name evidence="11 13" type="primary">metG</name>
    <name evidence="13" type="ORF">LFW2832_00156</name>
</gene>
<dbReference type="PANTHER" id="PTHR45765:SF1">
    <property type="entry name" value="METHIONINE--TRNA LIGASE, CYTOPLASMIC"/>
    <property type="match status" value="1"/>
</dbReference>
<dbReference type="InterPro" id="IPR041872">
    <property type="entry name" value="Anticodon_Met"/>
</dbReference>
<evidence type="ECO:0000256" key="9">
    <source>
        <dbReference type="ARBA" id="ARBA00023146"/>
    </source>
</evidence>
<keyword evidence="5 11" id="KW-0547">Nucleotide-binding</keyword>
<dbReference type="Gene3D" id="2.40.50.140">
    <property type="entry name" value="Nucleic acid-binding proteins"/>
    <property type="match status" value="1"/>
</dbReference>
<protein>
    <recommendedName>
        <fullName evidence="11">Methionine--tRNA ligase</fullName>
        <ecNumber evidence="11">6.1.1.10</ecNumber>
    </recommendedName>
    <alternativeName>
        <fullName evidence="11">Methionyl-tRNA synthetase</fullName>
        <shortName evidence="11">MetRS</shortName>
    </alternativeName>
</protein>
<dbReference type="InterPro" id="IPR029038">
    <property type="entry name" value="MetRS_Zn"/>
</dbReference>
<dbReference type="GO" id="GO:0046872">
    <property type="term" value="F:metal ion binding"/>
    <property type="evidence" value="ECO:0007669"/>
    <property type="project" value="UniProtKB-KW"/>
</dbReference>
<dbReference type="PROSITE" id="PS00178">
    <property type="entry name" value="AA_TRNA_LIGASE_I"/>
    <property type="match status" value="1"/>
</dbReference>
<evidence type="ECO:0000256" key="2">
    <source>
        <dbReference type="ARBA" id="ARBA00022490"/>
    </source>
</evidence>
<keyword evidence="8 11" id="KW-0648">Protein biosynthesis</keyword>
<reference evidence="13 14" key="1">
    <citation type="submission" date="2019-08" db="EMBL/GenBank/DDBJ databases">
        <authorList>
            <person name="Vazquez-Campos X."/>
        </authorList>
    </citation>
    <scope>NUCLEOTIDE SEQUENCE [LARGE SCALE GENOMIC DNA]</scope>
    <source>
        <strain evidence="13">LFW-283_2</strain>
    </source>
</reference>
<dbReference type="InterPro" id="IPR014729">
    <property type="entry name" value="Rossmann-like_a/b/a_fold"/>
</dbReference>
<dbReference type="GO" id="GO:0004825">
    <property type="term" value="F:methionine-tRNA ligase activity"/>
    <property type="evidence" value="ECO:0007669"/>
    <property type="project" value="UniProtKB-UniRule"/>
</dbReference>
<evidence type="ECO:0000256" key="6">
    <source>
        <dbReference type="ARBA" id="ARBA00022840"/>
    </source>
</evidence>
<evidence type="ECO:0000256" key="5">
    <source>
        <dbReference type="ARBA" id="ARBA00022741"/>
    </source>
</evidence>
<evidence type="ECO:0000256" key="11">
    <source>
        <dbReference type="HAMAP-Rule" id="MF_00098"/>
    </source>
</evidence>
<dbReference type="NCBIfam" id="NF001100">
    <property type="entry name" value="PRK00133.1"/>
    <property type="match status" value="1"/>
</dbReference>
<organism evidence="13 14">
    <name type="scientific">Candidatus Bilamarchaeum dharawalense</name>
    <dbReference type="NCBI Taxonomy" id="2885759"/>
    <lineage>
        <taxon>Archaea</taxon>
        <taxon>Candidatus Micrarchaeota</taxon>
        <taxon>Candidatus Micrarchaeia</taxon>
        <taxon>Candidatus Anstonellales</taxon>
        <taxon>Candidatus Bilamarchaeaceae</taxon>
        <taxon>Candidatus Bilamarchaeum</taxon>
    </lineage>
</organism>
<feature type="short sequence motif" description="'HIGH' region" evidence="11">
    <location>
        <begin position="10"/>
        <end position="20"/>
    </location>
</feature>
<dbReference type="SUPFAM" id="SSF57770">
    <property type="entry name" value="Methionyl-tRNA synthetase (MetRS), Zn-domain"/>
    <property type="match status" value="1"/>
</dbReference>
<dbReference type="EMBL" id="CABMJJ010000004">
    <property type="protein sequence ID" value="VVC03032.1"/>
    <property type="molecule type" value="Genomic_DNA"/>
</dbReference>
<keyword evidence="3 11" id="KW-0820">tRNA-binding</keyword>
<keyword evidence="9 11" id="KW-0030">Aminoacyl-tRNA synthetase</keyword>
<keyword evidence="6 11" id="KW-0067">ATP-binding</keyword>
<dbReference type="GO" id="GO:0005829">
    <property type="term" value="C:cytosol"/>
    <property type="evidence" value="ECO:0007669"/>
    <property type="project" value="TreeGrafter"/>
</dbReference>
<dbReference type="GO" id="GO:0017101">
    <property type="term" value="C:aminoacyl-tRNA synthetase multienzyme complex"/>
    <property type="evidence" value="ECO:0007669"/>
    <property type="project" value="TreeGrafter"/>
</dbReference>
<dbReference type="CDD" id="cd00814">
    <property type="entry name" value="MetRS_core"/>
    <property type="match status" value="1"/>
</dbReference>
<keyword evidence="11" id="KW-0479">Metal-binding</keyword>
<dbReference type="CDD" id="cd07957">
    <property type="entry name" value="Anticodon_Ia_Met"/>
    <property type="match status" value="1"/>
</dbReference>
<dbReference type="HAMAP" id="MF_00098">
    <property type="entry name" value="Met_tRNA_synth_type1"/>
    <property type="match status" value="1"/>
</dbReference>
<dbReference type="Pfam" id="PF09334">
    <property type="entry name" value="tRNA-synt_1g"/>
    <property type="match status" value="1"/>
</dbReference>
<dbReference type="PROSITE" id="PS50886">
    <property type="entry name" value="TRBD"/>
    <property type="match status" value="1"/>
</dbReference>
<comment type="cofactor">
    <cofactor evidence="11">
        <name>Zn(2+)</name>
        <dbReference type="ChEBI" id="CHEBI:29105"/>
    </cofactor>
    <text evidence="11">Binds 1 zinc ion per subunit.</text>
</comment>
<feature type="binding site" evidence="11">
    <location>
        <position position="145"/>
    </location>
    <ligand>
        <name>Zn(2+)</name>
        <dbReference type="ChEBI" id="CHEBI:29105"/>
    </ligand>
</feature>
<dbReference type="InterPro" id="IPR002547">
    <property type="entry name" value="tRNA-bd_dom"/>
</dbReference>
<dbReference type="InterPro" id="IPR023458">
    <property type="entry name" value="Met-tRNA_ligase_1"/>
</dbReference>
<comment type="similarity">
    <text evidence="11">Belongs to the class-I aminoacyl-tRNA synthetase family. MetG type 1 subfamily.</text>
</comment>
<dbReference type="Gene3D" id="3.40.50.620">
    <property type="entry name" value="HUPs"/>
    <property type="match status" value="1"/>
</dbReference>
<dbReference type="GO" id="GO:0005524">
    <property type="term" value="F:ATP binding"/>
    <property type="evidence" value="ECO:0007669"/>
    <property type="project" value="UniProtKB-UniRule"/>
</dbReference>
<dbReference type="NCBIfam" id="TIGR00398">
    <property type="entry name" value="metG"/>
    <property type="match status" value="1"/>
</dbReference>
<evidence type="ECO:0000256" key="3">
    <source>
        <dbReference type="ARBA" id="ARBA00022555"/>
    </source>
</evidence>
<dbReference type="InterPro" id="IPR001412">
    <property type="entry name" value="aa-tRNA-synth_I_CS"/>
</dbReference>
<dbReference type="InterPro" id="IPR012340">
    <property type="entry name" value="NA-bd_OB-fold"/>
</dbReference>
<keyword evidence="4 11" id="KW-0436">Ligase</keyword>
<keyword evidence="7 11" id="KW-0694">RNA-binding</keyword>
<dbReference type="InterPro" id="IPR033911">
    <property type="entry name" value="MetRS_core"/>
</dbReference>
<dbReference type="Pfam" id="PF19303">
    <property type="entry name" value="Anticodon_3"/>
    <property type="match status" value="1"/>
</dbReference>
<dbReference type="Pfam" id="PF01588">
    <property type="entry name" value="tRNA_bind"/>
    <property type="match status" value="1"/>
</dbReference>
<dbReference type="Gene3D" id="1.10.730.10">
    <property type="entry name" value="Isoleucyl-tRNA Synthetase, Domain 1"/>
    <property type="match status" value="1"/>
</dbReference>
<dbReference type="SUPFAM" id="SSF52374">
    <property type="entry name" value="Nucleotidylyl transferase"/>
    <property type="match status" value="1"/>
</dbReference>
<dbReference type="GO" id="GO:0000049">
    <property type="term" value="F:tRNA binding"/>
    <property type="evidence" value="ECO:0007669"/>
    <property type="project" value="UniProtKB-KW"/>
</dbReference>
<evidence type="ECO:0000256" key="4">
    <source>
        <dbReference type="ARBA" id="ARBA00022598"/>
    </source>
</evidence>
<proteinExistence type="inferred from homology"/>
<dbReference type="InterPro" id="IPR014758">
    <property type="entry name" value="Met-tRNA_synth"/>
</dbReference>
<dbReference type="PANTHER" id="PTHR45765">
    <property type="entry name" value="METHIONINE--TRNA LIGASE"/>
    <property type="match status" value="1"/>
</dbReference>
<feature type="binding site" evidence="11">
    <location>
        <position position="142"/>
    </location>
    <ligand>
        <name>Zn(2+)</name>
        <dbReference type="ChEBI" id="CHEBI:29105"/>
    </ligand>
</feature>
<dbReference type="EC" id="6.1.1.10" evidence="11"/>
<comment type="catalytic activity">
    <reaction evidence="10 11">
        <text>tRNA(Met) + L-methionine + ATP = L-methionyl-tRNA(Met) + AMP + diphosphate</text>
        <dbReference type="Rhea" id="RHEA:13481"/>
        <dbReference type="Rhea" id="RHEA-COMP:9667"/>
        <dbReference type="Rhea" id="RHEA-COMP:9698"/>
        <dbReference type="ChEBI" id="CHEBI:30616"/>
        <dbReference type="ChEBI" id="CHEBI:33019"/>
        <dbReference type="ChEBI" id="CHEBI:57844"/>
        <dbReference type="ChEBI" id="CHEBI:78442"/>
        <dbReference type="ChEBI" id="CHEBI:78530"/>
        <dbReference type="ChEBI" id="CHEBI:456215"/>
        <dbReference type="EC" id="6.1.1.10"/>
    </reaction>
</comment>
<dbReference type="GO" id="GO:0006431">
    <property type="term" value="P:methionyl-tRNA aminoacylation"/>
    <property type="evidence" value="ECO:0007669"/>
    <property type="project" value="UniProtKB-UniRule"/>
</dbReference>
<feature type="binding site" evidence="11">
    <location>
        <position position="155"/>
    </location>
    <ligand>
        <name>Zn(2+)</name>
        <dbReference type="ChEBI" id="CHEBI:29105"/>
    </ligand>
</feature>
<dbReference type="Gene3D" id="2.20.28.20">
    <property type="entry name" value="Methionyl-tRNA synthetase, Zn-domain"/>
    <property type="match status" value="1"/>
</dbReference>
<dbReference type="FunFam" id="2.20.28.20:FF:000001">
    <property type="entry name" value="Methionine--tRNA ligase"/>
    <property type="match status" value="1"/>
</dbReference>
<keyword evidence="2 11" id="KW-0963">Cytoplasm</keyword>
<comment type="subcellular location">
    <subcellularLocation>
        <location evidence="1 11">Cytoplasm</location>
    </subcellularLocation>
</comment>
<dbReference type="SUPFAM" id="SSF47323">
    <property type="entry name" value="Anticodon-binding domain of a subclass of class I aminoacyl-tRNA synthetases"/>
    <property type="match status" value="1"/>
</dbReference>
<comment type="function">
    <text evidence="11">Is required not only for elongation of protein synthesis but also for the initiation of all mRNA translation through initiator tRNA(fMet) aminoacylation.</text>
</comment>
<evidence type="ECO:0000259" key="12">
    <source>
        <dbReference type="PROSITE" id="PS50886"/>
    </source>
</evidence>
<evidence type="ECO:0000256" key="7">
    <source>
        <dbReference type="ARBA" id="ARBA00022884"/>
    </source>
</evidence>
<feature type="binding site" evidence="11">
    <location>
        <position position="158"/>
    </location>
    <ligand>
        <name>Zn(2+)</name>
        <dbReference type="ChEBI" id="CHEBI:29105"/>
    </ligand>
</feature>
<name>A0A5E4LSP3_9ARCH</name>
<dbReference type="AlphaFoldDB" id="A0A5E4LSP3"/>
<dbReference type="PRINTS" id="PR01041">
    <property type="entry name" value="TRNASYNTHMET"/>
</dbReference>
<dbReference type="InterPro" id="IPR009080">
    <property type="entry name" value="tRNAsynth_Ia_anticodon-bd"/>
</dbReference>
<dbReference type="InterPro" id="IPR015413">
    <property type="entry name" value="Methionyl/Leucyl_tRNA_Synth"/>
</dbReference>